<name>A1THR2_MYCVP</name>
<gene>
    <name evidence="3" type="ordered locus">Mvan_5953</name>
</gene>
<dbReference type="EMBL" id="CP000511">
    <property type="protein sequence ID" value="ABM16712.1"/>
    <property type="molecule type" value="Genomic_DNA"/>
</dbReference>
<dbReference type="InterPro" id="IPR051162">
    <property type="entry name" value="T4SS_component"/>
</dbReference>
<accession>A1THR2</accession>
<dbReference type="Proteomes" id="UP000009159">
    <property type="component" value="Chromosome"/>
</dbReference>
<dbReference type="eggNOG" id="COG0433">
    <property type="taxonomic scope" value="Bacteria"/>
</dbReference>
<dbReference type="HOGENOM" id="CLU_372066_0_0_11"/>
<evidence type="ECO:0000259" key="2">
    <source>
        <dbReference type="Pfam" id="PF01935"/>
    </source>
</evidence>
<evidence type="ECO:0000313" key="4">
    <source>
        <dbReference type="Proteomes" id="UP000009159"/>
    </source>
</evidence>
<dbReference type="KEGG" id="mva:Mvan_5953"/>
<dbReference type="InterPro" id="IPR002789">
    <property type="entry name" value="HerA_central"/>
</dbReference>
<feature type="compositionally biased region" description="Pro residues" evidence="1">
    <location>
        <begin position="701"/>
        <end position="714"/>
    </location>
</feature>
<dbReference type="InterPro" id="IPR027417">
    <property type="entry name" value="P-loop_NTPase"/>
</dbReference>
<evidence type="ECO:0000256" key="1">
    <source>
        <dbReference type="SAM" id="MobiDB-lite"/>
    </source>
</evidence>
<dbReference type="STRING" id="350058.Mvan_5953"/>
<dbReference type="CDD" id="cd01127">
    <property type="entry name" value="TrwB_TraG_TraD_VirD4"/>
    <property type="match status" value="1"/>
</dbReference>
<dbReference type="PANTHER" id="PTHR30121">
    <property type="entry name" value="UNCHARACTERIZED PROTEIN YJGR-RELATED"/>
    <property type="match status" value="1"/>
</dbReference>
<feature type="domain" description="Helicase HerA central" evidence="2">
    <location>
        <begin position="260"/>
        <end position="321"/>
    </location>
</feature>
<dbReference type="Gene3D" id="3.40.50.300">
    <property type="entry name" value="P-loop containing nucleotide triphosphate hydrolases"/>
    <property type="match status" value="2"/>
</dbReference>
<proteinExistence type="predicted"/>
<organism evidence="3 4">
    <name type="scientific">Mycolicibacterium vanbaalenii (strain DSM 7251 / JCM 13017 / BCRC 16820 / KCTC 9966 / NRRL B-24157 / PYR-1)</name>
    <name type="common">Mycobacterium vanbaalenii</name>
    <dbReference type="NCBI Taxonomy" id="350058"/>
    <lineage>
        <taxon>Bacteria</taxon>
        <taxon>Bacillati</taxon>
        <taxon>Actinomycetota</taxon>
        <taxon>Actinomycetes</taxon>
        <taxon>Mycobacteriales</taxon>
        <taxon>Mycobacteriaceae</taxon>
        <taxon>Mycolicibacterium</taxon>
    </lineage>
</organism>
<evidence type="ECO:0000313" key="3">
    <source>
        <dbReference type="EMBL" id="ABM16712.1"/>
    </source>
</evidence>
<sequence>MREFETRECEPLPRRQSVELIALRRHDENVAAQLRSSLPLVLAGIVGEVPGAELGLTMLTDPDGMVETAVAVSAGDESTAVITEVAAVLDPIAETAPCDEQNVRWVTRWPVVPDARRGPLGFVHQETSPAKTVRWFGDKAMSTQLADDLATLPGQGIEVVVRAVPHAPEPRWQAQLHVVTAGDKPSLRLRAAVRRQFAGLQVASSPAAAGVWLEVGSTDLPALFAIPVAGPEAPLGAYTAAPAPIVVTPSRTGQVEDGLRIGQAVTNSGRQIPVQLSIQERLRHIHVLGRTGTGKSSALAGMVRELASGSDGALVADPHGQLCDRILAELPDEARDRVWVIRCGDVDNPVPMNPLAETDPVRRDIAINDVCATFQYLFDKNATGIVGPRFQERVGMTLRALAAVHGPRASLLDVPIAVTNDSFMNAAVKKAGDQRLQNWWATDKLERRSNEHGQVVAWVNSKFEAFSNTAAMRGILGSGADAIDFAEAMDNGRIILLDLSKAELGAEASRLLGYMYLSRVWHAALRRTRPERPFTVVIDEAHTLIAGALTNMLAEGRKFGLSVVLAHQYLEQLDTDLRPAVDGNVDTTIAFRCAVGDAGEIYKRFGGQIDPSVLVTLPELTAVSLRTAQTEPSQPHTVVIDHNRRVTPRPAEELDAHVAELMRTTWVDLVDPHRDATAAALRGASKVTASVAGRDSQTPRPRVPATPPPVPGRPKAPSFLDEWIRARTDTTAQLGDRSTEQNVTEGSQQNA</sequence>
<feature type="compositionally biased region" description="Polar residues" evidence="1">
    <location>
        <begin position="740"/>
        <end position="751"/>
    </location>
</feature>
<keyword evidence="4" id="KW-1185">Reference proteome</keyword>
<feature type="region of interest" description="Disordered" evidence="1">
    <location>
        <begin position="681"/>
        <end position="751"/>
    </location>
</feature>
<protein>
    <recommendedName>
        <fullName evidence="2">Helicase HerA central domain-containing protein</fullName>
    </recommendedName>
</protein>
<dbReference type="AlphaFoldDB" id="A1THR2"/>
<dbReference type="PANTHER" id="PTHR30121:SF11">
    <property type="entry name" value="AAA+ ATPASE DOMAIN-CONTAINING PROTEIN"/>
    <property type="match status" value="1"/>
</dbReference>
<reference evidence="3" key="1">
    <citation type="submission" date="2006-12" db="EMBL/GenBank/DDBJ databases">
        <title>Complete sequence of Mycobacterium vanbaalenii PYR-1.</title>
        <authorList>
            <consortium name="US DOE Joint Genome Institute"/>
            <person name="Copeland A."/>
            <person name="Lucas S."/>
            <person name="Lapidus A."/>
            <person name="Barry K."/>
            <person name="Detter J.C."/>
            <person name="Glavina del Rio T."/>
            <person name="Hammon N."/>
            <person name="Israni S."/>
            <person name="Dalin E."/>
            <person name="Tice H."/>
            <person name="Pitluck S."/>
            <person name="Singan V."/>
            <person name="Schmutz J."/>
            <person name="Larimer F."/>
            <person name="Land M."/>
            <person name="Hauser L."/>
            <person name="Kyrpides N."/>
            <person name="Anderson I.J."/>
            <person name="Miller C."/>
            <person name="Richardson P."/>
        </authorList>
    </citation>
    <scope>NUCLEOTIDE SEQUENCE [LARGE SCALE GENOMIC DNA]</scope>
    <source>
        <strain evidence="3">PYR-1</strain>
    </source>
</reference>
<dbReference type="Pfam" id="PF01935">
    <property type="entry name" value="DUF87"/>
    <property type="match status" value="1"/>
</dbReference>
<dbReference type="RefSeq" id="WP_011783057.1">
    <property type="nucleotide sequence ID" value="NC_008726.1"/>
</dbReference>
<dbReference type="SUPFAM" id="SSF52540">
    <property type="entry name" value="P-loop containing nucleoside triphosphate hydrolases"/>
    <property type="match status" value="1"/>
</dbReference>